<dbReference type="STRING" id="796620.VIBC2010_16709"/>
<name>E3BQ03_9VIBR</name>
<dbReference type="Gene3D" id="3.10.129.10">
    <property type="entry name" value="Hotdog Thioesterase"/>
    <property type="match status" value="1"/>
</dbReference>
<dbReference type="Proteomes" id="UP000002943">
    <property type="component" value="Unassembled WGS sequence"/>
</dbReference>
<dbReference type="CDD" id="cd00586">
    <property type="entry name" value="4HBT"/>
    <property type="match status" value="1"/>
</dbReference>
<dbReference type="AlphaFoldDB" id="E3BQ03"/>
<dbReference type="RefSeq" id="WP_009603265.1">
    <property type="nucleotide sequence ID" value="NZ_AEIU01000112.1"/>
</dbReference>
<organism evidence="1 2">
    <name type="scientific">Vibrio caribbeanicus ATCC BAA-2122</name>
    <dbReference type="NCBI Taxonomy" id="796620"/>
    <lineage>
        <taxon>Bacteria</taxon>
        <taxon>Pseudomonadati</taxon>
        <taxon>Pseudomonadota</taxon>
        <taxon>Gammaproteobacteria</taxon>
        <taxon>Vibrionales</taxon>
        <taxon>Vibrionaceae</taxon>
        <taxon>Vibrio</taxon>
    </lineage>
</organism>
<evidence type="ECO:0000313" key="1">
    <source>
        <dbReference type="EMBL" id="EFP94808.1"/>
    </source>
</evidence>
<sequence length="125" mass="14696">MYEKKYIIKIGTSEELIPVNSAQFMQYLEWCRYSFMQDKMGIDLDLMSSKGIIYHLVSCAIDVYHPLFHLDKIRVTCDFLEGEKENSFIFEQQIVMDGLICVNARIAFIRVEHSPLTKRTDMIFV</sequence>
<keyword evidence="2" id="KW-1185">Reference proteome</keyword>
<protein>
    <submittedName>
        <fullName evidence="1">Uncharacterized protein</fullName>
    </submittedName>
</protein>
<dbReference type="eggNOG" id="COG0824">
    <property type="taxonomic scope" value="Bacteria"/>
</dbReference>
<proteinExistence type="predicted"/>
<comment type="caution">
    <text evidence="1">The sequence shown here is derived from an EMBL/GenBank/DDBJ whole genome shotgun (WGS) entry which is preliminary data.</text>
</comment>
<dbReference type="OrthoDB" id="9799036at2"/>
<evidence type="ECO:0000313" key="2">
    <source>
        <dbReference type="Proteomes" id="UP000002943"/>
    </source>
</evidence>
<reference evidence="1 2" key="1">
    <citation type="journal article" date="2012" name="Int. J. Syst. Evol. Microbiol.">
        <title>Vibrio caribbeanicus sp. nov., isolated from the marine sponge Scleritoderma cyanea.</title>
        <authorList>
            <person name="Hoffmann M."/>
            <person name="Monday S.R."/>
            <person name="Allard M.W."/>
            <person name="Strain E.A."/>
            <person name="Whittaker P."/>
            <person name="Naum M."/>
            <person name="McCarthy P.J."/>
            <person name="Lopez J.V."/>
            <person name="Fischer M."/>
            <person name="Brown E.W."/>
        </authorList>
    </citation>
    <scope>NUCLEOTIDE SEQUENCE [LARGE SCALE GENOMIC DNA]</scope>
    <source>
        <strain evidence="1 2">ATCC BAA-2122</strain>
    </source>
</reference>
<gene>
    <name evidence="1" type="ORF">VIBC2010_16709</name>
</gene>
<dbReference type="Pfam" id="PF13279">
    <property type="entry name" value="4HBT_2"/>
    <property type="match status" value="1"/>
</dbReference>
<dbReference type="EMBL" id="AEIU01000112">
    <property type="protein sequence ID" value="EFP94808.1"/>
    <property type="molecule type" value="Genomic_DNA"/>
</dbReference>
<accession>E3BQ03</accession>
<dbReference type="InterPro" id="IPR029069">
    <property type="entry name" value="HotDog_dom_sf"/>
</dbReference>
<dbReference type="SUPFAM" id="SSF54637">
    <property type="entry name" value="Thioesterase/thiol ester dehydrase-isomerase"/>
    <property type="match status" value="1"/>
</dbReference>